<evidence type="ECO:0000313" key="2">
    <source>
        <dbReference type="EMBL" id="AYF26454.1"/>
    </source>
</evidence>
<keyword evidence="2" id="KW-0413">Isomerase</keyword>
<dbReference type="Gene3D" id="3.40.50.10490">
    <property type="entry name" value="Glucose-6-phosphate isomerase like protein, domain 1"/>
    <property type="match status" value="1"/>
</dbReference>
<organism evidence="2 3">
    <name type="scientific">Micromonospora tulbaghiae</name>
    <dbReference type="NCBI Taxonomy" id="479978"/>
    <lineage>
        <taxon>Bacteria</taxon>
        <taxon>Bacillati</taxon>
        <taxon>Actinomycetota</taxon>
        <taxon>Actinomycetes</taxon>
        <taxon>Micromonosporales</taxon>
        <taxon>Micromonosporaceae</taxon>
        <taxon>Micromonospora</taxon>
    </lineage>
</organism>
<dbReference type="Proteomes" id="UP000267804">
    <property type="component" value="Chromosome"/>
</dbReference>
<feature type="region of interest" description="Disordered" evidence="1">
    <location>
        <begin position="356"/>
        <end position="379"/>
    </location>
</feature>
<dbReference type="PROSITE" id="PS51463">
    <property type="entry name" value="P_GLUCOSE_ISOMERASE_3"/>
    <property type="match status" value="1"/>
</dbReference>
<protein>
    <submittedName>
        <fullName evidence="2">Glucose-6-phosphate isomerase</fullName>
    </submittedName>
</protein>
<sequence length="523" mass="52717">MSDLLAGRADMAAGLAVRGADALGAATRATLVSHDVPARLAAADPALWGPAAEPAALARLGWLHAHRHSRDLLPQLAELAAELDDLDHVVLAGAGGDTLAAEVLAECLGRPVTVLDTADPGPARAALADRPARTLLVLAARHGLDRTTDAHLRVYRQAWADEGPDAARHVVVVTEPGSDLAARADELGAVVLPAEPGAAGPWAALTAFGLVPAALAGAPVAEVLDEAEALTGALDRDRDNPALALGAALGAAPGAGRDTIALVPDGTGLDGLGRWAGALLADATGGRLLPVVAESPDSPGATGPGVLTVGLGGALGAGVGPGVAADVAVNGPLGAHLLTWAYAAATAAVTLRTDPFAAPADPADDDAAPESGPPSSVEGAIEVYAPSGAPADLTGALRWLLDGLGERDHLVVTAYLDRHADAAVAGLRPLLARAAGRPVTFGWGPRRPHHTDPRGRHLQITGAVTDDLEVPGRPYTFAQLQAAQAAGDRRALAGRERPVLRLHLTERAAGAAQLLDTAGRTRT</sequence>
<dbReference type="GO" id="GO:0006094">
    <property type="term" value="P:gluconeogenesis"/>
    <property type="evidence" value="ECO:0007669"/>
    <property type="project" value="InterPro"/>
</dbReference>
<reference evidence="2 3" key="1">
    <citation type="submission" date="2017-10" db="EMBL/GenBank/DDBJ databases">
        <title>Integration of genomic and chemical information greatly accelerates assignment of the full stereostructure of myelolactone, a potent inhibitor of myeloma from a marine-derived Micromonospora.</title>
        <authorList>
            <person name="Kim M.C."/>
            <person name="Machado H."/>
            <person name="Jensen P.R."/>
            <person name="Fenical W."/>
        </authorList>
    </citation>
    <scope>NUCLEOTIDE SEQUENCE [LARGE SCALE GENOMIC DNA]</scope>
    <source>
        <strain evidence="2 3">CNY-010</strain>
    </source>
</reference>
<dbReference type="KEGG" id="mtua:CSH63_03010"/>
<dbReference type="GO" id="GO:0097367">
    <property type="term" value="F:carbohydrate derivative binding"/>
    <property type="evidence" value="ECO:0007669"/>
    <property type="project" value="InterPro"/>
</dbReference>
<accession>A0A386WIA6</accession>
<gene>
    <name evidence="2" type="ORF">CSH63_03010</name>
</gene>
<dbReference type="EMBL" id="CP024087">
    <property type="protein sequence ID" value="AYF26454.1"/>
    <property type="molecule type" value="Genomic_DNA"/>
</dbReference>
<dbReference type="GO" id="GO:0006096">
    <property type="term" value="P:glycolytic process"/>
    <property type="evidence" value="ECO:0007669"/>
    <property type="project" value="InterPro"/>
</dbReference>
<dbReference type="InterPro" id="IPR001672">
    <property type="entry name" value="G6P_Isomerase"/>
</dbReference>
<name>A0A386WIA6_9ACTN</name>
<dbReference type="AlphaFoldDB" id="A0A386WIA6"/>
<proteinExistence type="predicted"/>
<dbReference type="GO" id="GO:0004347">
    <property type="term" value="F:glucose-6-phosphate isomerase activity"/>
    <property type="evidence" value="ECO:0007669"/>
    <property type="project" value="InterPro"/>
</dbReference>
<dbReference type="InterPro" id="IPR046348">
    <property type="entry name" value="SIS_dom_sf"/>
</dbReference>
<evidence type="ECO:0000256" key="1">
    <source>
        <dbReference type="SAM" id="MobiDB-lite"/>
    </source>
</evidence>
<evidence type="ECO:0000313" key="3">
    <source>
        <dbReference type="Proteomes" id="UP000267804"/>
    </source>
</evidence>
<dbReference type="RefSeq" id="WP_120568923.1">
    <property type="nucleotide sequence ID" value="NZ_CP024087.1"/>
</dbReference>
<dbReference type="SUPFAM" id="SSF53697">
    <property type="entry name" value="SIS domain"/>
    <property type="match status" value="1"/>
</dbReference>